<organism evidence="1">
    <name type="scientific">freshwater metagenome</name>
    <dbReference type="NCBI Taxonomy" id="449393"/>
    <lineage>
        <taxon>unclassified sequences</taxon>
        <taxon>metagenomes</taxon>
        <taxon>ecological metagenomes</taxon>
    </lineage>
</organism>
<evidence type="ECO:0000313" key="1">
    <source>
        <dbReference type="EMBL" id="CAB4698040.1"/>
    </source>
</evidence>
<accession>A0A6J6PEV5</accession>
<dbReference type="EMBL" id="CAEZXR010000071">
    <property type="protein sequence ID" value="CAB4698040.1"/>
    <property type="molecule type" value="Genomic_DNA"/>
</dbReference>
<gene>
    <name evidence="1" type="ORF">UFOPK2579_00782</name>
</gene>
<sequence length="58" mass="5411">MAGEAAIVNAAEASADDDALADVTCASSLSCCPTGVAGSTTASTVIAGRAPTGADAPR</sequence>
<name>A0A6J6PEV5_9ZZZZ</name>
<protein>
    <submittedName>
        <fullName evidence="1">Unannotated protein</fullName>
    </submittedName>
</protein>
<dbReference type="AlphaFoldDB" id="A0A6J6PEV5"/>
<proteinExistence type="predicted"/>
<reference evidence="1" key="1">
    <citation type="submission" date="2020-05" db="EMBL/GenBank/DDBJ databases">
        <authorList>
            <person name="Chiriac C."/>
            <person name="Salcher M."/>
            <person name="Ghai R."/>
            <person name="Kavagutti S V."/>
        </authorList>
    </citation>
    <scope>NUCLEOTIDE SEQUENCE</scope>
</reference>